<dbReference type="AlphaFoldDB" id="C5T305"/>
<evidence type="ECO:0000256" key="2">
    <source>
        <dbReference type="SAM" id="SignalP"/>
    </source>
</evidence>
<proteinExistence type="predicted"/>
<dbReference type="PATRIC" id="fig|573060.9.peg.3900"/>
<gene>
    <name evidence="3" type="ORF">AcdelDRAFT_1285</name>
</gene>
<sequence length="115" mass="12137">MNTIQRLLTISALAMGAALPLAGHAQVSPNSGQTSAPAPAPASMTDGEVKKVDLDNGKITLKHGDIKNLDMPGMTMVFAVRDKGQLTNLKPGDKVQFMVVQEGGKMIVTDIQPVR</sequence>
<dbReference type="Pfam" id="PF11604">
    <property type="entry name" value="CusF_Ec"/>
    <property type="match status" value="1"/>
</dbReference>
<reference evidence="3 4" key="1">
    <citation type="submission" date="2009-05" db="EMBL/GenBank/DDBJ databases">
        <title>The draft genome of Acidovorax delafieldii 2AN.</title>
        <authorList>
            <consortium name="US DOE Joint Genome Institute (JGI-PGF)"/>
            <person name="Lucas S."/>
            <person name="Copeland A."/>
            <person name="Lapidus A."/>
            <person name="Glavina del Rio T."/>
            <person name="Tice H."/>
            <person name="Bruce D."/>
            <person name="Goodwin L."/>
            <person name="Pitluck S."/>
            <person name="Larimer F."/>
            <person name="Land M.L."/>
            <person name="Hauser L."/>
            <person name="Shelobolina E.S."/>
            <person name="Picardal F."/>
            <person name="Roden E."/>
            <person name="Emerson D."/>
        </authorList>
    </citation>
    <scope>NUCLEOTIDE SEQUENCE [LARGE SCALE GENOMIC DNA]</scope>
    <source>
        <strain evidence="3 4">2AN</strain>
    </source>
</reference>
<organism evidence="3 4">
    <name type="scientific">Acidovorax delafieldii 2AN</name>
    <dbReference type="NCBI Taxonomy" id="573060"/>
    <lineage>
        <taxon>Bacteria</taxon>
        <taxon>Pseudomonadati</taxon>
        <taxon>Pseudomonadota</taxon>
        <taxon>Betaproteobacteria</taxon>
        <taxon>Burkholderiales</taxon>
        <taxon>Comamonadaceae</taxon>
        <taxon>Acidovorax</taxon>
    </lineage>
</organism>
<dbReference type="Gene3D" id="2.40.50.320">
    <property type="entry name" value="Copper binding periplasmic protein CusF"/>
    <property type="match status" value="1"/>
</dbReference>
<name>C5T305_ACIDE</name>
<protein>
    <recommendedName>
        <fullName evidence="5">Copper-binding protein</fullName>
    </recommendedName>
</protein>
<dbReference type="OrthoDB" id="9180744at2"/>
<keyword evidence="4" id="KW-1185">Reference proteome</keyword>
<dbReference type="Proteomes" id="UP000003856">
    <property type="component" value="Unassembled WGS sequence"/>
</dbReference>
<evidence type="ECO:0000313" key="4">
    <source>
        <dbReference type="Proteomes" id="UP000003856"/>
    </source>
</evidence>
<dbReference type="InterPro" id="IPR021647">
    <property type="entry name" value="CusF_Ec"/>
</dbReference>
<evidence type="ECO:0008006" key="5">
    <source>
        <dbReference type="Google" id="ProtNLM"/>
    </source>
</evidence>
<comment type="caution">
    <text evidence="3">The sequence shown here is derived from an EMBL/GenBank/DDBJ whole genome shotgun (WGS) entry which is preliminary data.</text>
</comment>
<feature type="region of interest" description="Disordered" evidence="1">
    <location>
        <begin position="24"/>
        <end position="49"/>
    </location>
</feature>
<dbReference type="EMBL" id="ACQT01000025">
    <property type="protein sequence ID" value="EER61153.1"/>
    <property type="molecule type" value="Genomic_DNA"/>
</dbReference>
<dbReference type="RefSeq" id="WP_005794624.1">
    <property type="nucleotide sequence ID" value="NZ_ACQT01000025.1"/>
</dbReference>
<feature type="chain" id="PRO_5002956935" description="Copper-binding protein" evidence="2">
    <location>
        <begin position="26"/>
        <end position="115"/>
    </location>
</feature>
<evidence type="ECO:0000256" key="1">
    <source>
        <dbReference type="SAM" id="MobiDB-lite"/>
    </source>
</evidence>
<dbReference type="InterPro" id="IPR042230">
    <property type="entry name" value="CusF_sf"/>
</dbReference>
<evidence type="ECO:0000313" key="3">
    <source>
        <dbReference type="EMBL" id="EER61153.1"/>
    </source>
</evidence>
<feature type="signal peptide" evidence="2">
    <location>
        <begin position="1"/>
        <end position="25"/>
    </location>
</feature>
<accession>C5T305</accession>
<keyword evidence="2" id="KW-0732">Signal</keyword>